<dbReference type="PROSITE" id="PS51257">
    <property type="entry name" value="PROKAR_LIPOPROTEIN"/>
    <property type="match status" value="1"/>
</dbReference>
<dbReference type="STRING" id="1193502.SHALO_2720"/>
<evidence type="ECO:0000313" key="1">
    <source>
        <dbReference type="EMBL" id="AOO66478.1"/>
    </source>
</evidence>
<protein>
    <submittedName>
        <fullName evidence="1">Putative lipoprotein</fullName>
    </submittedName>
</protein>
<dbReference type="EMBL" id="CP017111">
    <property type="protein sequence ID" value="AOO66478.1"/>
    <property type="molecule type" value="Genomic_DNA"/>
</dbReference>
<dbReference type="RefSeq" id="WP_084010963.1">
    <property type="nucleotide sequence ID" value="NZ_CP017111.1"/>
</dbReference>
<dbReference type="Proteomes" id="UP000094609">
    <property type="component" value="Chromosome"/>
</dbReference>
<organism evidence="1 2">
    <name type="scientific">Sulfurospirillum halorespirans DSM 13726</name>
    <dbReference type="NCBI Taxonomy" id="1193502"/>
    <lineage>
        <taxon>Bacteria</taxon>
        <taxon>Pseudomonadati</taxon>
        <taxon>Campylobacterota</taxon>
        <taxon>Epsilonproteobacteria</taxon>
        <taxon>Campylobacterales</taxon>
        <taxon>Sulfurospirillaceae</taxon>
        <taxon>Sulfurospirillum</taxon>
    </lineage>
</organism>
<dbReference type="AlphaFoldDB" id="A0A1D7TNA3"/>
<evidence type="ECO:0000313" key="2">
    <source>
        <dbReference type="Proteomes" id="UP000094609"/>
    </source>
</evidence>
<proteinExistence type="predicted"/>
<keyword evidence="2" id="KW-1185">Reference proteome</keyword>
<gene>
    <name evidence="1" type="ORF">SHALO_2720</name>
</gene>
<keyword evidence="1" id="KW-0449">Lipoprotein</keyword>
<dbReference type="KEGG" id="shal:SHALO_2720"/>
<sequence>MKKLVMISIAFVLSLAFFGCGTPPIYNVNNNAVVVPTDKTATMTDVEKAIMRAGGGLGWIMKKEKDGLIKGTLVLRTHTAVVAITYDTQTYSINYESSVNLNYDPANNTIHSNYNGWIQNLNKAILVQLSLI</sequence>
<reference evidence="2" key="1">
    <citation type="submission" date="2016-08" db="EMBL/GenBank/DDBJ databases">
        <title>Complete genome sequence of the organohalide-respiring Epsilonproteobacterium Sulfurospirillum halorespirans.</title>
        <authorList>
            <person name="Goris T."/>
            <person name="Zimmermann J."/>
            <person name="Schenz B."/>
            <person name="Lemos M."/>
            <person name="Hackermueller J."/>
            <person name="Diekert G."/>
        </authorList>
    </citation>
    <scope>NUCLEOTIDE SEQUENCE [LARGE SCALE GENOMIC DNA]</scope>
    <source>
        <strain>DSM 13726</strain>
        <strain evidence="2">PCE-M2</strain>
    </source>
</reference>
<accession>A0A1D7TNA3</accession>
<name>A0A1D7TNA3_9BACT</name>